<reference evidence="2" key="4">
    <citation type="submission" date="2025-09" db="UniProtKB">
        <authorList>
            <consortium name="Ensembl"/>
        </authorList>
    </citation>
    <scope>IDENTIFICATION</scope>
</reference>
<keyword evidence="1" id="KW-0472">Membrane</keyword>
<keyword evidence="1" id="KW-0812">Transmembrane</keyword>
<dbReference type="Ensembl" id="ENSCINT00000033734.1">
    <property type="protein sequence ID" value="ENSCINP00000034062.1"/>
    <property type="gene ID" value="ENSCING00000022240.1"/>
</dbReference>
<dbReference type="AlphaFoldDB" id="H2XWM8"/>
<dbReference type="InParanoid" id="H2XWM8"/>
<keyword evidence="1" id="KW-1133">Transmembrane helix</keyword>
<protein>
    <submittedName>
        <fullName evidence="2">Uncharacterized protein</fullName>
    </submittedName>
</protein>
<reference evidence="3" key="1">
    <citation type="journal article" date="2002" name="Science">
        <title>The draft genome of Ciona intestinalis: insights into chordate and vertebrate origins.</title>
        <authorList>
            <person name="Dehal P."/>
            <person name="Satou Y."/>
            <person name="Campbell R.K."/>
            <person name="Chapman J."/>
            <person name="Degnan B."/>
            <person name="De Tomaso A."/>
            <person name="Davidson B."/>
            <person name="Di Gregorio A."/>
            <person name="Gelpke M."/>
            <person name="Goodstein D.M."/>
            <person name="Harafuji N."/>
            <person name="Hastings K.E."/>
            <person name="Ho I."/>
            <person name="Hotta K."/>
            <person name="Huang W."/>
            <person name="Kawashima T."/>
            <person name="Lemaire P."/>
            <person name="Martinez D."/>
            <person name="Meinertzhagen I.A."/>
            <person name="Necula S."/>
            <person name="Nonaka M."/>
            <person name="Putnam N."/>
            <person name="Rash S."/>
            <person name="Saiga H."/>
            <person name="Satake M."/>
            <person name="Terry A."/>
            <person name="Yamada L."/>
            <person name="Wang H.G."/>
            <person name="Awazu S."/>
            <person name="Azumi K."/>
            <person name="Boore J."/>
            <person name="Branno M."/>
            <person name="Chin-Bow S."/>
            <person name="DeSantis R."/>
            <person name="Doyle S."/>
            <person name="Francino P."/>
            <person name="Keys D.N."/>
            <person name="Haga S."/>
            <person name="Hayashi H."/>
            <person name="Hino K."/>
            <person name="Imai K.S."/>
            <person name="Inaba K."/>
            <person name="Kano S."/>
            <person name="Kobayashi K."/>
            <person name="Kobayashi M."/>
            <person name="Lee B.I."/>
            <person name="Makabe K.W."/>
            <person name="Manohar C."/>
            <person name="Matassi G."/>
            <person name="Medina M."/>
            <person name="Mochizuki Y."/>
            <person name="Mount S."/>
            <person name="Morishita T."/>
            <person name="Miura S."/>
            <person name="Nakayama A."/>
            <person name="Nishizaka S."/>
            <person name="Nomoto H."/>
            <person name="Ohta F."/>
            <person name="Oishi K."/>
            <person name="Rigoutsos I."/>
            <person name="Sano M."/>
            <person name="Sasaki A."/>
            <person name="Sasakura Y."/>
            <person name="Shoguchi E."/>
            <person name="Shin-i T."/>
            <person name="Spagnuolo A."/>
            <person name="Stainier D."/>
            <person name="Suzuki M.M."/>
            <person name="Tassy O."/>
            <person name="Takatori N."/>
            <person name="Tokuoka M."/>
            <person name="Yagi K."/>
            <person name="Yoshizaki F."/>
            <person name="Wada S."/>
            <person name="Zhang C."/>
            <person name="Hyatt P.D."/>
            <person name="Larimer F."/>
            <person name="Detter C."/>
            <person name="Doggett N."/>
            <person name="Glavina T."/>
            <person name="Hawkins T."/>
            <person name="Richardson P."/>
            <person name="Lucas S."/>
            <person name="Kohara Y."/>
            <person name="Levine M."/>
            <person name="Satoh N."/>
            <person name="Rokhsar D.S."/>
        </authorList>
    </citation>
    <scope>NUCLEOTIDE SEQUENCE [LARGE SCALE GENOMIC DNA]</scope>
</reference>
<dbReference type="EMBL" id="EAAA01002309">
    <property type="status" value="NOT_ANNOTATED_CDS"/>
    <property type="molecule type" value="Genomic_DNA"/>
</dbReference>
<dbReference type="Proteomes" id="UP000008144">
    <property type="component" value="Chromosome 6"/>
</dbReference>
<keyword evidence="3" id="KW-1185">Reference proteome</keyword>
<feature type="transmembrane region" description="Helical" evidence="1">
    <location>
        <begin position="30"/>
        <end position="51"/>
    </location>
</feature>
<proteinExistence type="predicted"/>
<accession>H2XWM8</accession>
<evidence type="ECO:0000313" key="2">
    <source>
        <dbReference type="Ensembl" id="ENSCINP00000034062.1"/>
    </source>
</evidence>
<dbReference type="HOGENOM" id="CLU_2885070_0_0_1"/>
<reference evidence="2" key="3">
    <citation type="submission" date="2025-08" db="UniProtKB">
        <authorList>
            <consortium name="Ensembl"/>
        </authorList>
    </citation>
    <scope>IDENTIFICATION</scope>
</reference>
<evidence type="ECO:0000313" key="3">
    <source>
        <dbReference type="Proteomes" id="UP000008144"/>
    </source>
</evidence>
<reference evidence="2" key="2">
    <citation type="journal article" date="2008" name="Genome Biol.">
        <title>Improved genome assembly and evidence-based global gene model set for the chordate Ciona intestinalis: new insight into intron and operon populations.</title>
        <authorList>
            <person name="Satou Y."/>
            <person name="Mineta K."/>
            <person name="Ogasawara M."/>
            <person name="Sasakura Y."/>
            <person name="Shoguchi E."/>
            <person name="Ueno K."/>
            <person name="Yamada L."/>
            <person name="Matsumoto J."/>
            <person name="Wasserscheid J."/>
            <person name="Dewar K."/>
            <person name="Wiley G.B."/>
            <person name="Macmil S.L."/>
            <person name="Roe B.A."/>
            <person name="Zeller R.W."/>
            <person name="Hastings K.E."/>
            <person name="Lemaire P."/>
            <person name="Lindquist E."/>
            <person name="Endo T."/>
            <person name="Hotta K."/>
            <person name="Inaba K."/>
        </authorList>
    </citation>
    <scope>NUCLEOTIDE SEQUENCE [LARGE SCALE GENOMIC DNA]</scope>
    <source>
        <strain evidence="2">wild type</strain>
    </source>
</reference>
<name>H2XWM8_CIOIN</name>
<organism evidence="2 3">
    <name type="scientific">Ciona intestinalis</name>
    <name type="common">Transparent sea squirt</name>
    <name type="synonym">Ascidia intestinalis</name>
    <dbReference type="NCBI Taxonomy" id="7719"/>
    <lineage>
        <taxon>Eukaryota</taxon>
        <taxon>Metazoa</taxon>
        <taxon>Chordata</taxon>
        <taxon>Tunicata</taxon>
        <taxon>Ascidiacea</taxon>
        <taxon>Phlebobranchia</taxon>
        <taxon>Cionidae</taxon>
        <taxon>Ciona</taxon>
    </lineage>
</organism>
<sequence length="63" mass="7093">MMNTGPAFSVVCFVVTCSYSFHTKHNIVNISAPIMVYSVFKLVYCLSFICMHLPNNKHIGHTV</sequence>
<evidence type="ECO:0000256" key="1">
    <source>
        <dbReference type="SAM" id="Phobius"/>
    </source>
</evidence>